<dbReference type="Proteomes" id="UP000193247">
    <property type="component" value="Unassembled WGS sequence"/>
</dbReference>
<dbReference type="CDD" id="cd07302">
    <property type="entry name" value="CHD"/>
    <property type="match status" value="1"/>
</dbReference>
<keyword evidence="2" id="KW-0238">DNA-binding</keyword>
<evidence type="ECO:0000259" key="4">
    <source>
        <dbReference type="PROSITE" id="PS50043"/>
    </source>
</evidence>
<dbReference type="AlphaFoldDB" id="A0A1X2LTN9"/>
<dbReference type="Gene3D" id="1.10.10.10">
    <property type="entry name" value="Winged helix-like DNA-binding domain superfamily/Winged helix DNA-binding domain"/>
    <property type="match status" value="1"/>
</dbReference>
<dbReference type="CDD" id="cd06170">
    <property type="entry name" value="LuxR_C_like"/>
    <property type="match status" value="1"/>
</dbReference>
<evidence type="ECO:0000256" key="2">
    <source>
        <dbReference type="ARBA" id="ARBA00023125"/>
    </source>
</evidence>
<keyword evidence="7" id="KW-1185">Reference proteome</keyword>
<dbReference type="InterPro" id="IPR049945">
    <property type="entry name" value="AAA_22"/>
</dbReference>
<dbReference type="InterPro" id="IPR000792">
    <property type="entry name" value="Tscrpt_reg_LuxR_C"/>
</dbReference>
<evidence type="ECO:0000313" key="7">
    <source>
        <dbReference type="Proteomes" id="UP000193247"/>
    </source>
</evidence>
<dbReference type="Gene3D" id="3.30.70.1230">
    <property type="entry name" value="Nucleotide cyclase"/>
    <property type="match status" value="2"/>
</dbReference>
<dbReference type="InterPro" id="IPR029787">
    <property type="entry name" value="Nucleotide_cyclase"/>
</dbReference>
<dbReference type="Pfam" id="PF25872">
    <property type="entry name" value="HTH_77"/>
    <property type="match status" value="1"/>
</dbReference>
<dbReference type="RefSeq" id="WP_085325643.1">
    <property type="nucleotide sequence ID" value="NZ_NCXP01000016.1"/>
</dbReference>
<dbReference type="GO" id="GO:0006355">
    <property type="term" value="P:regulation of DNA-templated transcription"/>
    <property type="evidence" value="ECO:0007669"/>
    <property type="project" value="InterPro"/>
</dbReference>
<protein>
    <submittedName>
        <fullName evidence="6">LuxR family transcriptional regulator</fullName>
    </submittedName>
</protein>
<dbReference type="PROSITE" id="PS00622">
    <property type="entry name" value="HTH_LUXR_1"/>
    <property type="match status" value="1"/>
</dbReference>
<dbReference type="InterPro" id="IPR001054">
    <property type="entry name" value="A/G_cyclase"/>
</dbReference>
<proteinExistence type="predicted"/>
<dbReference type="OrthoDB" id="136365at2"/>
<feature type="domain" description="Guanylate cyclase" evidence="5">
    <location>
        <begin position="11"/>
        <end position="119"/>
    </location>
</feature>
<dbReference type="PROSITE" id="PS50125">
    <property type="entry name" value="GUANYLATE_CYCLASE_2"/>
    <property type="match status" value="1"/>
</dbReference>
<dbReference type="InterPro" id="IPR011990">
    <property type="entry name" value="TPR-like_helical_dom_sf"/>
</dbReference>
<evidence type="ECO:0000256" key="1">
    <source>
        <dbReference type="ARBA" id="ARBA00023015"/>
    </source>
</evidence>
<evidence type="ECO:0000313" key="6">
    <source>
        <dbReference type="EMBL" id="OSC40237.1"/>
    </source>
</evidence>
<accession>A0A1X2LTN9</accession>
<dbReference type="Gene3D" id="3.40.50.300">
    <property type="entry name" value="P-loop containing nucleotide triphosphate hydrolases"/>
    <property type="match status" value="1"/>
</dbReference>
<dbReference type="GO" id="GO:0003677">
    <property type="term" value="F:DNA binding"/>
    <property type="evidence" value="ECO:0007669"/>
    <property type="project" value="UniProtKB-KW"/>
</dbReference>
<dbReference type="STRING" id="1430326.B8W66_14240"/>
<reference evidence="6 7" key="1">
    <citation type="submission" date="2017-04" db="EMBL/GenBank/DDBJ databases">
        <title>The new phylogeny of genus Mycobacterium.</title>
        <authorList>
            <person name="Tortoli E."/>
            <person name="Trovato A."/>
            <person name="Cirillo D.M."/>
        </authorList>
    </citation>
    <scope>NUCLEOTIDE SEQUENCE [LARGE SCALE GENOMIC DNA]</scope>
    <source>
        <strain evidence="6 7">TBL 1200985</strain>
    </source>
</reference>
<dbReference type="GO" id="GO:0035556">
    <property type="term" value="P:intracellular signal transduction"/>
    <property type="evidence" value="ECO:0007669"/>
    <property type="project" value="InterPro"/>
</dbReference>
<evidence type="ECO:0000256" key="3">
    <source>
        <dbReference type="ARBA" id="ARBA00023163"/>
    </source>
</evidence>
<organism evidence="6 7">
    <name type="scientific">Mycobacterium decipiens</name>
    <dbReference type="NCBI Taxonomy" id="1430326"/>
    <lineage>
        <taxon>Bacteria</taxon>
        <taxon>Bacillati</taxon>
        <taxon>Actinomycetota</taxon>
        <taxon>Actinomycetes</taxon>
        <taxon>Mycobacteriales</taxon>
        <taxon>Mycobacteriaceae</taxon>
        <taxon>Mycobacterium</taxon>
    </lineage>
</organism>
<gene>
    <name evidence="6" type="ORF">B8W66_14240</name>
</gene>
<feature type="domain" description="HTH luxR-type" evidence="4">
    <location>
        <begin position="1021"/>
        <end position="1086"/>
    </location>
</feature>
<dbReference type="SUPFAM" id="SSF52540">
    <property type="entry name" value="P-loop containing nucleoside triphosphate hydrolases"/>
    <property type="match status" value="1"/>
</dbReference>
<dbReference type="FunFam" id="1.10.10.10:FF:000553">
    <property type="entry name" value="Transcriptional regulator, LuxR family"/>
    <property type="match status" value="1"/>
</dbReference>
<dbReference type="InterPro" id="IPR027417">
    <property type="entry name" value="P-loop_NTPase"/>
</dbReference>
<dbReference type="GO" id="GO:0009190">
    <property type="term" value="P:cyclic nucleotide biosynthetic process"/>
    <property type="evidence" value="ECO:0007669"/>
    <property type="project" value="InterPro"/>
</dbReference>
<dbReference type="InterPro" id="IPR036388">
    <property type="entry name" value="WH-like_DNA-bd_sf"/>
</dbReference>
<dbReference type="Pfam" id="PF13401">
    <property type="entry name" value="AAA_22"/>
    <property type="match status" value="1"/>
</dbReference>
<comment type="caution">
    <text evidence="6">The sequence shown here is derived from an EMBL/GenBank/DDBJ whole genome shotgun (WGS) entry which is preliminary data.</text>
</comment>
<dbReference type="EMBL" id="NCXP01000016">
    <property type="protein sequence ID" value="OSC40237.1"/>
    <property type="molecule type" value="Genomic_DNA"/>
</dbReference>
<dbReference type="GO" id="GO:0004016">
    <property type="term" value="F:adenylate cyclase activity"/>
    <property type="evidence" value="ECO:0007669"/>
    <property type="project" value="UniProtKB-ARBA"/>
</dbReference>
<dbReference type="PRINTS" id="PR00038">
    <property type="entry name" value="HTHLUXR"/>
</dbReference>
<dbReference type="SUPFAM" id="SSF55073">
    <property type="entry name" value="Nucleotide cyclase"/>
    <property type="match status" value="1"/>
</dbReference>
<dbReference type="SUPFAM" id="SSF46894">
    <property type="entry name" value="C-terminal effector domain of the bipartite response regulators"/>
    <property type="match status" value="1"/>
</dbReference>
<dbReference type="InterPro" id="IPR016032">
    <property type="entry name" value="Sig_transdc_resp-reg_C-effctor"/>
</dbReference>
<dbReference type="SMART" id="SM00421">
    <property type="entry name" value="HTH_LUXR"/>
    <property type="match status" value="1"/>
</dbReference>
<dbReference type="PANTHER" id="PTHR47691:SF3">
    <property type="entry name" value="HTH-TYPE TRANSCRIPTIONAL REGULATOR RV0890C-RELATED"/>
    <property type="match status" value="1"/>
</dbReference>
<dbReference type="FunFam" id="3.40.50.300:FF:001702">
    <property type="entry name" value="Transcriptional regulator, LuxR family"/>
    <property type="match status" value="1"/>
</dbReference>
<dbReference type="SUPFAM" id="SSF48452">
    <property type="entry name" value="TPR-like"/>
    <property type="match status" value="2"/>
</dbReference>
<dbReference type="PROSITE" id="PS50043">
    <property type="entry name" value="HTH_LUXR_2"/>
    <property type="match status" value="1"/>
</dbReference>
<name>A0A1X2LTN9_9MYCO</name>
<dbReference type="PANTHER" id="PTHR47691">
    <property type="entry name" value="REGULATOR-RELATED"/>
    <property type="match status" value="1"/>
</dbReference>
<keyword evidence="3" id="KW-0804">Transcription</keyword>
<sequence>MSELLPTDTLTLLLADIDGSKRLWQTQPAEMTAAIARLDRTLADVVSAHGGVRPVERAEADSFVIAFGRAGDAVACALRLQQEPLAPIRLCIGIHTGDVQLRDDGSYGGPTIELAARLRDLAGGGQTLLSATTSGMVTDQLPAQAYLTHRGSAPLRSLARPERIAQLCHPDLGNQFSPLDTPKSVAVSNLPVHLTRFVGRGQEIAEVRALVVDNRLVTLIGSGGVGKSRLAEQVATQLTTEFRHGVCYVDLEPITDPAIVPTTIARALGLPDQPGRATMDTLLHHLGDRQLLIVLDNCEHLLDANAARIGALLRACPGLTLLATSREPIKVAGEVIWRVPPLSLSDDAVGLFADRARLARPDFVVSDDNAAIVSQICRRLDAQPLGIELAAARVRTLSLAEIMAGLDDKIRLLTGGARTAVRRQRTLRASVEWSHGLLSERERVLFRRLGVFVGGFDLDAAQAVAGFGEVQRGEVLDDLSLLVDKSLIVADSSNGRTRYRRFEGIGQYALEKLREAGEADATRARHCDHYTALAAMLDNPGQTDYEHLVEGAEVELDNLRAAFAWLRETSDAESALTLTSLLQPLWLTRGRISEGRAWFDAVLSGASGHPLKVADSVRARALADAAVLGMFVDAAASLDQAQQALAIAREVDDPALAARILTACGLTAGFSHQTELVRQCFAEAAALARASDDRWRLSQILSWQSNAAVVAGDAVAAQGIGREGRDLADAIGDRVSSRQCRLSLGYARLWQGDITGAVTQFGELVAEAQRDEAALFEPLGLKGLGDALAYQGDVTAARAAGEAAIEGAAELGEYFLGLGYSTLALAALAAGDVEAADNASDSAWQNLSVQPSAAMFWHSFRAQVALAGGDAIGARRCTDEAVSVTAGWHLSLALTTRVRVAMAQGEPERAQRAAYDALTCATGVGAHNCVPEVLECLGQLAGGQRRYREAVRLFGAAQGIRRRTGAVRFKIYDAGYEDSVAAVRTSMSNEEFDNAWAEGIALTAEDAIAYVQRGRRERKRATSGWASLTRAELDVVRLVGEGLSNKDIATRLFVSPRTVQTHLTHVYTKLGFNSRVQLAQEAVRHA</sequence>
<dbReference type="Gene3D" id="1.25.40.10">
    <property type="entry name" value="Tetratricopeptide repeat domain"/>
    <property type="match status" value="1"/>
</dbReference>
<dbReference type="GO" id="GO:0016887">
    <property type="term" value="F:ATP hydrolysis activity"/>
    <property type="evidence" value="ECO:0007669"/>
    <property type="project" value="InterPro"/>
</dbReference>
<dbReference type="InterPro" id="IPR058852">
    <property type="entry name" value="HTH_77"/>
</dbReference>
<keyword evidence="1" id="KW-0805">Transcription regulation</keyword>
<dbReference type="Pfam" id="PF00196">
    <property type="entry name" value="GerE"/>
    <property type="match status" value="1"/>
</dbReference>
<evidence type="ECO:0000259" key="5">
    <source>
        <dbReference type="PROSITE" id="PS50125"/>
    </source>
</evidence>